<dbReference type="PANTHER" id="PTHR35133">
    <property type="entry name" value="PROTEIN EFFECTOR OF TRANSCRIPTION 2-RELATED"/>
    <property type="match status" value="1"/>
</dbReference>
<protein>
    <recommendedName>
        <fullName evidence="2">GIY-YIG domain-containing protein</fullName>
    </recommendedName>
</protein>
<dbReference type="InterPro" id="IPR038909">
    <property type="entry name" value="Effector_transcript"/>
</dbReference>
<proteinExistence type="predicted"/>
<accession>A0A2N9G5B5</accession>
<gene>
    <name evidence="1" type="ORF">FSB_LOCUS22441</name>
</gene>
<organism evidence="1">
    <name type="scientific">Fagus sylvatica</name>
    <name type="common">Beechnut</name>
    <dbReference type="NCBI Taxonomy" id="28930"/>
    <lineage>
        <taxon>Eukaryota</taxon>
        <taxon>Viridiplantae</taxon>
        <taxon>Streptophyta</taxon>
        <taxon>Embryophyta</taxon>
        <taxon>Tracheophyta</taxon>
        <taxon>Spermatophyta</taxon>
        <taxon>Magnoliopsida</taxon>
        <taxon>eudicotyledons</taxon>
        <taxon>Gunneridae</taxon>
        <taxon>Pentapetalae</taxon>
        <taxon>rosids</taxon>
        <taxon>fabids</taxon>
        <taxon>Fagales</taxon>
        <taxon>Fagaceae</taxon>
        <taxon>Fagus</taxon>
    </lineage>
</organism>
<sequence length="554" mass="61656">MVSNDSSLALLRLKREDCNRTKHDSVFSKWQVLVGPSDWEDYSLGKEGAARYRVHNLPKSSGSGVYELGIVVAQTVLGREVGKLDPDRIVVVYLGQADNVRTRLQQYGRTGAHLGNSYSNGCPNDSKNVCLQNRPGLFDGILTRGYPIVFRWAPGVPEGGEYSQPPMKPSDYLVGPAWRLGWHRFYGLAMESKRDAEKTEAQLLNRFDYAWNTSINGARRPDDIIRKLNKIASGSTKFPIIARKLLPFTQKQVGIRIKAGKLPSPENKLNTYADEESYNFLSRVFKFGRSQPRLVLDRSVIEEKISVCGVALGDGSVCSRPPVERRKRCAEHRGMRISGSIPKSDTEEKPKSIIMGSNFSTLDDRVELRPVPVKCNRLKGRKRCDEHKGMRIHQSISESVAKGKSQYVHDVDLDSSCRDAFSYNQNSSAMCKPGILQPQVSSNRFVVSKGYETICGVELGSGVYCTIEPVIGRVRCKEHKGLKVNGLVSKLAAEDKSHVSNTGLKLSTYYNDYNYGNTITTTCGATCSNGSLCRRQAVQGNKRCWQHKGMRAGS</sequence>
<dbReference type="PANTHER" id="PTHR35133:SF1">
    <property type="entry name" value="PROTEIN EFFECTOR OF TRANSCRIPTION 2-RELATED"/>
    <property type="match status" value="1"/>
</dbReference>
<dbReference type="GO" id="GO:0006355">
    <property type="term" value="P:regulation of DNA-templated transcription"/>
    <property type="evidence" value="ECO:0007669"/>
    <property type="project" value="InterPro"/>
</dbReference>
<dbReference type="AlphaFoldDB" id="A0A2N9G5B5"/>
<name>A0A2N9G5B5_FAGSY</name>
<dbReference type="GO" id="GO:0003677">
    <property type="term" value="F:DNA binding"/>
    <property type="evidence" value="ECO:0007669"/>
    <property type="project" value="InterPro"/>
</dbReference>
<evidence type="ECO:0008006" key="2">
    <source>
        <dbReference type="Google" id="ProtNLM"/>
    </source>
</evidence>
<reference evidence="1" key="1">
    <citation type="submission" date="2018-02" db="EMBL/GenBank/DDBJ databases">
        <authorList>
            <person name="Cohen D.B."/>
            <person name="Kent A.D."/>
        </authorList>
    </citation>
    <scope>NUCLEOTIDE SEQUENCE</scope>
</reference>
<dbReference type="EMBL" id="OIVN01001489">
    <property type="protein sequence ID" value="SPC94559.1"/>
    <property type="molecule type" value="Genomic_DNA"/>
</dbReference>
<evidence type="ECO:0000313" key="1">
    <source>
        <dbReference type="EMBL" id="SPC94559.1"/>
    </source>
</evidence>
<dbReference type="Pfam" id="PF19239">
    <property type="entry name" value="GIY_YIG_domain"/>
    <property type="match status" value="2"/>
</dbReference>